<evidence type="ECO:0000256" key="2">
    <source>
        <dbReference type="ARBA" id="ARBA00022561"/>
    </source>
</evidence>
<protein>
    <submittedName>
        <fullName evidence="4">Coat protein</fullName>
    </submittedName>
</protein>
<reference evidence="4" key="3">
    <citation type="submission" date="1998-03" db="EMBL/GenBank/DDBJ databases">
        <authorList>
            <person name="Beekwilder J."/>
            <person name="Nieuwenhuizen R."/>
            <person name="Poot R."/>
            <person name="van Duin J."/>
        </authorList>
    </citation>
    <scope>NUCLEOTIDE SEQUENCE</scope>
</reference>
<evidence type="ECO:0000313" key="4">
    <source>
        <dbReference type="EMBL" id="AAC06250.1"/>
    </source>
</evidence>
<organism evidence="4">
    <name type="scientific">Enterobacteria phage M11</name>
    <dbReference type="NCBI Taxonomy" id="74336"/>
    <lineage>
        <taxon>Viruses</taxon>
        <taxon>Riboviria</taxon>
        <taxon>Orthornavirae</taxon>
        <taxon>Lenarviricota</taxon>
        <taxon>Leviviricetes</taxon>
        <taxon>Norzivirales</taxon>
        <taxon>Fiersviridae</taxon>
        <taxon>Qubevirus</taxon>
        <taxon>Escherichia virus Qbeta</taxon>
    </lineage>
</organism>
<dbReference type="EMBL" id="AF052431">
    <property type="protein sequence ID" value="AAC06250.1"/>
    <property type="molecule type" value="Genomic_RNA"/>
</dbReference>
<keyword evidence="3" id="KW-0946">Virion</keyword>
<evidence type="ECO:0000256" key="3">
    <source>
        <dbReference type="ARBA" id="ARBA00022844"/>
    </source>
</evidence>
<reference evidence="4" key="1">
    <citation type="journal article" date="1995" name="J. Mol. Biol.">
        <title>Secondary structure model for the last two domains of single-stranded RNA phage Q beta.</title>
        <authorList>
            <person name="Beekwilder M.J."/>
            <person name="Nieuwenhuizen R."/>
            <person name="van Duin J."/>
        </authorList>
    </citation>
    <scope>NUCLEOTIDE SEQUENCE</scope>
</reference>
<accession>Q9T0S0</accession>
<dbReference type="GO" id="GO:0005198">
    <property type="term" value="F:structural molecule activity"/>
    <property type="evidence" value="ECO:0007669"/>
    <property type="project" value="InterPro"/>
</dbReference>
<name>Q9T0S0_BPQBE</name>
<sequence>MAKLQAITLSGIGKKGDVTLDLNPRGVNPTNGVAALSEAGAVPALEKRVTISVSQPSRNRKNYKVQVKIQNPTSCTASGTCDPSVTRSAYSDVTFSFTQYSTVEERALVRTELQALLADPMLVNAIDNLNPAY</sequence>
<dbReference type="Pfam" id="PF01819">
    <property type="entry name" value="Levi_coat"/>
    <property type="match status" value="1"/>
</dbReference>
<comment type="subcellular location">
    <subcellularLocation>
        <location evidence="1">Virion</location>
    </subcellularLocation>
</comment>
<dbReference type="GO" id="GO:0019028">
    <property type="term" value="C:viral capsid"/>
    <property type="evidence" value="ECO:0007669"/>
    <property type="project" value="UniProtKB-KW"/>
</dbReference>
<proteinExistence type="predicted"/>
<evidence type="ECO:0000256" key="1">
    <source>
        <dbReference type="ARBA" id="ARBA00004328"/>
    </source>
</evidence>
<keyword evidence="2 4" id="KW-0167">Capsid protein</keyword>
<dbReference type="InterPro" id="IPR015954">
    <property type="entry name" value="Phage_RNA-type_capsid"/>
</dbReference>
<dbReference type="SUPFAM" id="SSF55405">
    <property type="entry name" value="RNA bacteriophage capsid protein"/>
    <property type="match status" value="1"/>
</dbReference>
<dbReference type="InterPro" id="IPR002703">
    <property type="entry name" value="Levivir_coat"/>
</dbReference>
<reference evidence="4" key="2">
    <citation type="journal article" date="1996" name="J. Mol. Biol.">
        <title>Secondary structure model for the first three domains of Q beta RNA. Control of A-protein synthesis.</title>
        <authorList>
            <person name="Beekwilder J."/>
            <person name="Nieuwenhuizen R."/>
            <person name="Poot R."/>
            <person name="van Duin J."/>
        </authorList>
    </citation>
    <scope>NUCLEOTIDE SEQUENCE</scope>
</reference>
<dbReference type="Gene3D" id="3.30.380.10">
    <property type="entry name" value="MS2 Viral Coat Protein"/>
    <property type="match status" value="1"/>
</dbReference>